<dbReference type="RefSeq" id="WP_053174086.1">
    <property type="nucleotide sequence ID" value="NZ_LFYT02000010.1"/>
</dbReference>
<dbReference type="OrthoDB" id="9805928at2"/>
<name>A0A2T7UDQ2_9BURK</name>
<dbReference type="GO" id="GO:0003700">
    <property type="term" value="F:DNA-binding transcription factor activity"/>
    <property type="evidence" value="ECO:0007669"/>
    <property type="project" value="InterPro"/>
</dbReference>
<evidence type="ECO:0000313" key="3">
    <source>
        <dbReference type="EMBL" id="PVE42823.1"/>
    </source>
</evidence>
<comment type="caution">
    <text evidence="3">The sequence shown here is derived from an EMBL/GenBank/DDBJ whole genome shotgun (WGS) entry which is preliminary data.</text>
</comment>
<dbReference type="InterPro" id="IPR036388">
    <property type="entry name" value="WH-like_DNA-bd_sf"/>
</dbReference>
<evidence type="ECO:0000259" key="2">
    <source>
        <dbReference type="Pfam" id="PF12727"/>
    </source>
</evidence>
<dbReference type="InterPro" id="IPR036390">
    <property type="entry name" value="WH_DNA-bd_sf"/>
</dbReference>
<dbReference type="EMBL" id="LFYT02000010">
    <property type="protein sequence ID" value="PVE42823.1"/>
    <property type="molecule type" value="Genomic_DNA"/>
</dbReference>
<dbReference type="Pfam" id="PF12727">
    <property type="entry name" value="PBP_like"/>
    <property type="match status" value="1"/>
</dbReference>
<dbReference type="AlphaFoldDB" id="A0A2T7UDQ2"/>
<evidence type="ECO:0000313" key="4">
    <source>
        <dbReference type="Proteomes" id="UP000037507"/>
    </source>
</evidence>
<reference evidence="3" key="1">
    <citation type="submission" date="2017-04" db="EMBL/GenBank/DDBJ databases">
        <title>Unexpected and diverse lifestyles within the genus Limnohabitans.</title>
        <authorList>
            <person name="Kasalicky V."/>
            <person name="Mehrshad M."/>
            <person name="Andrei S.-A."/>
            <person name="Salcher M."/>
            <person name="Kratochvilova H."/>
            <person name="Simek K."/>
            <person name="Ghai R."/>
        </authorList>
    </citation>
    <scope>NUCLEOTIDE SEQUENCE [LARGE SCALE GENOMIC DNA]</scope>
    <source>
        <strain evidence="3">II-D5</strain>
    </source>
</reference>
<dbReference type="STRING" id="1293045.H663_13885"/>
<dbReference type="SUPFAM" id="SSF53850">
    <property type="entry name" value="Periplasmic binding protein-like II"/>
    <property type="match status" value="1"/>
</dbReference>
<dbReference type="Gene3D" id="1.10.10.10">
    <property type="entry name" value="Winged helix-like DNA-binding domain superfamily/Winged helix DNA-binding domain"/>
    <property type="match status" value="1"/>
</dbReference>
<dbReference type="PANTHER" id="PTHR38431">
    <property type="entry name" value="BLL2305 PROTEIN"/>
    <property type="match status" value="1"/>
</dbReference>
<dbReference type="SUPFAM" id="SSF46785">
    <property type="entry name" value="Winged helix' DNA-binding domain"/>
    <property type="match status" value="1"/>
</dbReference>
<feature type="domain" description="HTH lysR-type" evidence="1">
    <location>
        <begin position="30"/>
        <end position="83"/>
    </location>
</feature>
<dbReference type="InterPro" id="IPR024370">
    <property type="entry name" value="PBP_domain"/>
</dbReference>
<proteinExistence type="predicted"/>
<dbReference type="Pfam" id="PF00126">
    <property type="entry name" value="HTH_1"/>
    <property type="match status" value="1"/>
</dbReference>
<dbReference type="InterPro" id="IPR000847">
    <property type="entry name" value="LysR_HTH_N"/>
</dbReference>
<organism evidence="3 4">
    <name type="scientific">Limnohabitans planktonicus II-D5</name>
    <dbReference type="NCBI Taxonomy" id="1293045"/>
    <lineage>
        <taxon>Bacteria</taxon>
        <taxon>Pseudomonadati</taxon>
        <taxon>Pseudomonadota</taxon>
        <taxon>Betaproteobacteria</taxon>
        <taxon>Burkholderiales</taxon>
        <taxon>Comamonadaceae</taxon>
        <taxon>Limnohabitans</taxon>
    </lineage>
</organism>
<evidence type="ECO:0000259" key="1">
    <source>
        <dbReference type="Pfam" id="PF00126"/>
    </source>
</evidence>
<dbReference type="Gene3D" id="3.40.190.10">
    <property type="entry name" value="Periplasmic binding protein-like II"/>
    <property type="match status" value="1"/>
</dbReference>
<dbReference type="PANTHER" id="PTHR38431:SF1">
    <property type="entry name" value="BLL2305 PROTEIN"/>
    <property type="match status" value="1"/>
</dbReference>
<feature type="domain" description="PBP" evidence="2">
    <location>
        <begin position="144"/>
        <end position="329"/>
    </location>
</feature>
<keyword evidence="4" id="KW-1185">Reference proteome</keyword>
<dbReference type="Proteomes" id="UP000037507">
    <property type="component" value="Unassembled WGS sequence"/>
</dbReference>
<accession>A0A2T7UDQ2</accession>
<protein>
    <submittedName>
        <fullName evidence="3">LysR family transcriptional regulator</fullName>
    </submittedName>
</protein>
<sequence length="374" mass="40904">MQHIELSYQWASPGAEAVRNRQSPLRNPLMDLLQAVRDAGSIGGAANAMGLSYRHVWGELKRWEQSLGQALIIWEKGQAARLTGFADKLLWAERQAQARLLPQISALHADLEKTFAVAFDPAHLALPVFASHDAAMDLLREEAASQALHLDLRFCGSVDAIRALNEGRCHVAGFHAPWQPDVESLVARTYKPLLKTGQHKLIGFAQRSQGLMVAKGNPLGLRDWADLCQAGVRFVNRSSGTGTRLLLDQCLEERGLLPAALCGYAQEENSHAAVAARIASGQADVGLGIAQAAHVHGLDFVPLHQEHYWLVCLASALDTPPVLQLRRLLSSSAWQARLQSLGGYSPTPQTGQVQSLRSMLPWWQFRSSRPHSGA</sequence>
<gene>
    <name evidence="3" type="ORF">H663_009950</name>
</gene>